<proteinExistence type="predicted"/>
<sequence length="146" mass="14619">MSGVDGVGSLARGGPDVPEGARTFSAPGLPFAMALGALLGLVGWSLLATAGPGQEWVALLWLICAAGLVPMLTTLPDRRDTTTHRLGAAGLLATGTSGLTVVLTAGSAGVLAVPFLPLLVAYTALLMTTGEEVPPQTGRHQIAAHG</sequence>
<reference evidence="3" key="1">
    <citation type="journal article" date="2019" name="Int. J. Syst. Evol. Microbiol.">
        <title>The Global Catalogue of Microorganisms (GCM) 10K type strain sequencing project: providing services to taxonomists for standard genome sequencing and annotation.</title>
        <authorList>
            <consortium name="The Broad Institute Genomics Platform"/>
            <consortium name="The Broad Institute Genome Sequencing Center for Infectious Disease"/>
            <person name="Wu L."/>
            <person name="Ma J."/>
        </authorList>
    </citation>
    <scope>NUCLEOTIDE SEQUENCE [LARGE SCALE GENOMIC DNA]</scope>
    <source>
        <strain evidence="3">CGMCC 4.6946</strain>
    </source>
</reference>
<gene>
    <name evidence="2" type="ORF">ACFPCS_04370</name>
</gene>
<comment type="caution">
    <text evidence="2">The sequence shown here is derived from an EMBL/GenBank/DDBJ whole genome shotgun (WGS) entry which is preliminary data.</text>
</comment>
<dbReference type="EMBL" id="JBHSIW010000007">
    <property type="protein sequence ID" value="MFC4902798.1"/>
    <property type="molecule type" value="Genomic_DNA"/>
</dbReference>
<dbReference type="Proteomes" id="UP001595797">
    <property type="component" value="Unassembled WGS sequence"/>
</dbReference>
<protein>
    <submittedName>
        <fullName evidence="2">Uncharacterized protein</fullName>
    </submittedName>
</protein>
<feature type="transmembrane region" description="Helical" evidence="1">
    <location>
        <begin position="31"/>
        <end position="50"/>
    </location>
</feature>
<keyword evidence="1" id="KW-1133">Transmembrane helix</keyword>
<keyword evidence="1" id="KW-0812">Transmembrane</keyword>
<dbReference type="RefSeq" id="WP_277549630.1">
    <property type="nucleotide sequence ID" value="NZ_JARAMH010000001.1"/>
</dbReference>
<feature type="transmembrane region" description="Helical" evidence="1">
    <location>
        <begin position="56"/>
        <end position="74"/>
    </location>
</feature>
<keyword evidence="1" id="KW-0472">Membrane</keyword>
<evidence type="ECO:0000313" key="3">
    <source>
        <dbReference type="Proteomes" id="UP001595797"/>
    </source>
</evidence>
<evidence type="ECO:0000313" key="2">
    <source>
        <dbReference type="EMBL" id="MFC4902798.1"/>
    </source>
</evidence>
<organism evidence="2 3">
    <name type="scientific">Kocuria oceani</name>
    <dbReference type="NCBI Taxonomy" id="988827"/>
    <lineage>
        <taxon>Bacteria</taxon>
        <taxon>Bacillati</taxon>
        <taxon>Actinomycetota</taxon>
        <taxon>Actinomycetes</taxon>
        <taxon>Micrococcales</taxon>
        <taxon>Micrococcaceae</taxon>
        <taxon>Kocuria</taxon>
    </lineage>
</organism>
<name>A0ABV9TH30_9MICC</name>
<keyword evidence="3" id="KW-1185">Reference proteome</keyword>
<accession>A0ABV9TH30</accession>
<evidence type="ECO:0000256" key="1">
    <source>
        <dbReference type="SAM" id="Phobius"/>
    </source>
</evidence>